<evidence type="ECO:0000313" key="3">
    <source>
        <dbReference type="EMBL" id="KAF9514207.1"/>
    </source>
</evidence>
<feature type="transmembrane region" description="Helical" evidence="1">
    <location>
        <begin position="217"/>
        <end position="239"/>
    </location>
</feature>
<evidence type="ECO:0000313" key="4">
    <source>
        <dbReference type="Proteomes" id="UP000886523"/>
    </source>
</evidence>
<reference evidence="3" key="1">
    <citation type="journal article" date="2020" name="Nat. Commun.">
        <title>Large-scale genome sequencing of mycorrhizal fungi provides insights into the early evolution of symbiotic traits.</title>
        <authorList>
            <person name="Miyauchi S."/>
            <person name="Kiss E."/>
            <person name="Kuo A."/>
            <person name="Drula E."/>
            <person name="Kohler A."/>
            <person name="Sanchez-Garcia M."/>
            <person name="Morin E."/>
            <person name="Andreopoulos B."/>
            <person name="Barry K.W."/>
            <person name="Bonito G."/>
            <person name="Buee M."/>
            <person name="Carver A."/>
            <person name="Chen C."/>
            <person name="Cichocki N."/>
            <person name="Clum A."/>
            <person name="Culley D."/>
            <person name="Crous P.W."/>
            <person name="Fauchery L."/>
            <person name="Girlanda M."/>
            <person name="Hayes R.D."/>
            <person name="Keri Z."/>
            <person name="LaButti K."/>
            <person name="Lipzen A."/>
            <person name="Lombard V."/>
            <person name="Magnuson J."/>
            <person name="Maillard F."/>
            <person name="Murat C."/>
            <person name="Nolan M."/>
            <person name="Ohm R.A."/>
            <person name="Pangilinan J."/>
            <person name="Pereira M.F."/>
            <person name="Perotto S."/>
            <person name="Peter M."/>
            <person name="Pfister S."/>
            <person name="Riley R."/>
            <person name="Sitrit Y."/>
            <person name="Stielow J.B."/>
            <person name="Szollosi G."/>
            <person name="Zifcakova L."/>
            <person name="Stursova M."/>
            <person name="Spatafora J.W."/>
            <person name="Tedersoo L."/>
            <person name="Vaario L.M."/>
            <person name="Yamada A."/>
            <person name="Yan M."/>
            <person name="Wang P."/>
            <person name="Xu J."/>
            <person name="Bruns T."/>
            <person name="Baldrian P."/>
            <person name="Vilgalys R."/>
            <person name="Dunand C."/>
            <person name="Henrissat B."/>
            <person name="Grigoriev I.V."/>
            <person name="Hibbett D."/>
            <person name="Nagy L.G."/>
            <person name="Martin F.M."/>
        </authorList>
    </citation>
    <scope>NUCLEOTIDE SEQUENCE</scope>
    <source>
        <strain evidence="3">UP504</strain>
    </source>
</reference>
<dbReference type="PANTHER" id="PTHR40465:SF1">
    <property type="entry name" value="DUF6534 DOMAIN-CONTAINING PROTEIN"/>
    <property type="match status" value="1"/>
</dbReference>
<dbReference type="EMBL" id="MU128963">
    <property type="protein sequence ID" value="KAF9514207.1"/>
    <property type="molecule type" value="Genomic_DNA"/>
</dbReference>
<protein>
    <recommendedName>
        <fullName evidence="2">DUF6534 domain-containing protein</fullName>
    </recommendedName>
</protein>
<dbReference type="AlphaFoldDB" id="A0A9P6DUE9"/>
<accession>A0A9P6DUE9</accession>
<keyword evidence="4" id="KW-1185">Reference proteome</keyword>
<proteinExistence type="predicted"/>
<gene>
    <name evidence="3" type="ORF">BS47DRAFT_888679</name>
</gene>
<feature type="transmembrane region" description="Helical" evidence="1">
    <location>
        <begin position="66"/>
        <end position="87"/>
    </location>
</feature>
<sequence>MSRTSFPSRSSPSLPFIMEVLNATPVNILGGSFFGNLLTALCFGVLTIQISSYYHSFPNDGRLVKLAVCFLGTCGAFQLACITQSLYSWFVANHNHHFTLRRATWEFLTYQTSTACASVTVQTFFAHRVYSLSGNLYLGALVQVLVLLQFGFAAATGIRATMILEFRVIVKECTWLTEAWLITQAIADVVIATYMCILLRRRRTGFPKTDSVINRMVLYTVSTGLITSILSCFLLGMVAKYGYHFSVVVISMSLGVFYSITMLTNLHMRTRLRVRLDTPTPLELIGHSIKKRIRRDAGDHQSGECSHAAGVNITTEAVSGDVDINPMRDSPSFNHRAPWRRILNATILYM</sequence>
<evidence type="ECO:0000259" key="2">
    <source>
        <dbReference type="Pfam" id="PF20152"/>
    </source>
</evidence>
<evidence type="ECO:0000256" key="1">
    <source>
        <dbReference type="SAM" id="Phobius"/>
    </source>
</evidence>
<dbReference type="Proteomes" id="UP000886523">
    <property type="component" value="Unassembled WGS sequence"/>
</dbReference>
<feature type="transmembrane region" description="Helical" evidence="1">
    <location>
        <begin position="137"/>
        <end position="159"/>
    </location>
</feature>
<feature type="domain" description="DUF6534" evidence="2">
    <location>
        <begin position="185"/>
        <end position="270"/>
    </location>
</feature>
<keyword evidence="1" id="KW-1133">Transmembrane helix</keyword>
<dbReference type="InterPro" id="IPR045339">
    <property type="entry name" value="DUF6534"/>
</dbReference>
<organism evidence="3 4">
    <name type="scientific">Hydnum rufescens UP504</name>
    <dbReference type="NCBI Taxonomy" id="1448309"/>
    <lineage>
        <taxon>Eukaryota</taxon>
        <taxon>Fungi</taxon>
        <taxon>Dikarya</taxon>
        <taxon>Basidiomycota</taxon>
        <taxon>Agaricomycotina</taxon>
        <taxon>Agaricomycetes</taxon>
        <taxon>Cantharellales</taxon>
        <taxon>Hydnaceae</taxon>
        <taxon>Hydnum</taxon>
    </lineage>
</organism>
<keyword evidence="1" id="KW-0812">Transmembrane</keyword>
<comment type="caution">
    <text evidence="3">The sequence shown here is derived from an EMBL/GenBank/DDBJ whole genome shotgun (WGS) entry which is preliminary data.</text>
</comment>
<dbReference type="OrthoDB" id="2535105at2759"/>
<dbReference type="PANTHER" id="PTHR40465">
    <property type="entry name" value="CHROMOSOME 1, WHOLE GENOME SHOTGUN SEQUENCE"/>
    <property type="match status" value="1"/>
</dbReference>
<feature type="transmembrane region" description="Helical" evidence="1">
    <location>
        <begin position="33"/>
        <end position="54"/>
    </location>
</feature>
<dbReference type="Pfam" id="PF20152">
    <property type="entry name" value="DUF6534"/>
    <property type="match status" value="1"/>
</dbReference>
<feature type="transmembrane region" description="Helical" evidence="1">
    <location>
        <begin position="179"/>
        <end position="197"/>
    </location>
</feature>
<keyword evidence="1" id="KW-0472">Membrane</keyword>
<name>A0A9P6DUE9_9AGAM</name>
<feature type="transmembrane region" description="Helical" evidence="1">
    <location>
        <begin position="245"/>
        <end position="266"/>
    </location>
</feature>